<feature type="domain" description="DUF7919" evidence="1">
    <location>
        <begin position="1"/>
        <end position="131"/>
    </location>
</feature>
<keyword evidence="3" id="KW-1185">Reference proteome</keyword>
<dbReference type="AlphaFoldDB" id="A0A5N8W8U8"/>
<dbReference type="Pfam" id="PF25535">
    <property type="entry name" value="DUF7919"/>
    <property type="match status" value="1"/>
</dbReference>
<dbReference type="InterPro" id="IPR057679">
    <property type="entry name" value="DUF7919"/>
</dbReference>
<name>A0A5N8W8U8_9ACTN</name>
<protein>
    <recommendedName>
        <fullName evidence="1">DUF7919 domain-containing protein</fullName>
    </recommendedName>
</protein>
<accession>A0A5N8W8U8</accession>
<organism evidence="2 3">
    <name type="scientific">Streptomyces phyllanthi</name>
    <dbReference type="NCBI Taxonomy" id="1803180"/>
    <lineage>
        <taxon>Bacteria</taxon>
        <taxon>Bacillati</taxon>
        <taxon>Actinomycetota</taxon>
        <taxon>Actinomycetes</taxon>
        <taxon>Kitasatosporales</taxon>
        <taxon>Streptomycetaceae</taxon>
        <taxon>Streptomyces</taxon>
    </lineage>
</organism>
<reference evidence="2 3" key="1">
    <citation type="submission" date="2019-07" db="EMBL/GenBank/DDBJ databases">
        <title>New species of Amycolatopsis and Streptomyces.</title>
        <authorList>
            <person name="Duangmal K."/>
            <person name="Teo W.F.A."/>
            <person name="Lipun K."/>
        </authorList>
    </citation>
    <scope>NUCLEOTIDE SEQUENCE [LARGE SCALE GENOMIC DNA]</scope>
    <source>
        <strain evidence="2 3">TISTR 2346</strain>
    </source>
</reference>
<evidence type="ECO:0000313" key="3">
    <source>
        <dbReference type="Proteomes" id="UP000326979"/>
    </source>
</evidence>
<gene>
    <name evidence="2" type="ORF">FNH04_28840</name>
</gene>
<comment type="caution">
    <text evidence="2">The sequence shown here is derived from an EMBL/GenBank/DDBJ whole genome shotgun (WGS) entry which is preliminary data.</text>
</comment>
<evidence type="ECO:0000313" key="2">
    <source>
        <dbReference type="EMBL" id="MPY43759.1"/>
    </source>
</evidence>
<dbReference type="Proteomes" id="UP000326979">
    <property type="component" value="Unassembled WGS sequence"/>
</dbReference>
<evidence type="ECO:0000259" key="1">
    <source>
        <dbReference type="Pfam" id="PF25535"/>
    </source>
</evidence>
<sequence length="160" mass="18082">MFYEDLTEYRYRAEDEFTDRESGFFGLSYRPAYTRLNVGWLEAGRPYPVGPVPAGFVEKLKAVQAVQWMNVCLGTHECDLCPVEETGRPEGNGEVRVPGPPGIAYAAPFLITHYITAHGYRPPQVFVDAVLAVDLDTWAAARWPDVPFPWVPEDAERMEE</sequence>
<dbReference type="RefSeq" id="WP_228031667.1">
    <property type="nucleotide sequence ID" value="NZ_BAABEQ010000026.1"/>
</dbReference>
<dbReference type="EMBL" id="VJZE01000255">
    <property type="protein sequence ID" value="MPY43759.1"/>
    <property type="molecule type" value="Genomic_DNA"/>
</dbReference>
<proteinExistence type="predicted"/>